<protein>
    <submittedName>
        <fullName evidence="2">Uncharacterized protein</fullName>
    </submittedName>
</protein>
<dbReference type="Proteomes" id="UP000736335">
    <property type="component" value="Unassembled WGS sequence"/>
</dbReference>
<accession>A0A9P6HL34</accession>
<comment type="caution">
    <text evidence="2">The sequence shown here is derived from an EMBL/GenBank/DDBJ whole genome shotgun (WGS) entry which is preliminary data.</text>
</comment>
<gene>
    <name evidence="2" type="ORF">BJ322DRAFT_1019924</name>
</gene>
<proteinExistence type="predicted"/>
<feature type="region of interest" description="Disordered" evidence="1">
    <location>
        <begin position="24"/>
        <end position="48"/>
    </location>
</feature>
<feature type="compositionally biased region" description="Polar residues" evidence="1">
    <location>
        <begin position="35"/>
        <end position="48"/>
    </location>
</feature>
<reference evidence="2" key="2">
    <citation type="submission" date="2020-11" db="EMBL/GenBank/DDBJ databases">
        <authorList>
            <consortium name="DOE Joint Genome Institute"/>
            <person name="Kuo A."/>
            <person name="Miyauchi S."/>
            <person name="Kiss E."/>
            <person name="Drula E."/>
            <person name="Kohler A."/>
            <person name="Sanchez-Garcia M."/>
            <person name="Andreopoulos B."/>
            <person name="Barry K.W."/>
            <person name="Bonito G."/>
            <person name="Buee M."/>
            <person name="Carver A."/>
            <person name="Chen C."/>
            <person name="Cichocki N."/>
            <person name="Clum A."/>
            <person name="Culley D."/>
            <person name="Crous P.W."/>
            <person name="Fauchery L."/>
            <person name="Girlanda M."/>
            <person name="Hayes R."/>
            <person name="Keri Z."/>
            <person name="Labutti K."/>
            <person name="Lipzen A."/>
            <person name="Lombard V."/>
            <person name="Magnuson J."/>
            <person name="Maillard F."/>
            <person name="Morin E."/>
            <person name="Murat C."/>
            <person name="Nolan M."/>
            <person name="Ohm R."/>
            <person name="Pangilinan J."/>
            <person name="Pereira M."/>
            <person name="Perotto S."/>
            <person name="Peter M."/>
            <person name="Riley R."/>
            <person name="Sitrit Y."/>
            <person name="Stielow B."/>
            <person name="Szollosi G."/>
            <person name="Zifcakova L."/>
            <person name="Stursova M."/>
            <person name="Spatafora J.W."/>
            <person name="Tedersoo L."/>
            <person name="Vaario L.-M."/>
            <person name="Yamada A."/>
            <person name="Yan M."/>
            <person name="Wang P."/>
            <person name="Xu J."/>
            <person name="Bruns T."/>
            <person name="Baldrian P."/>
            <person name="Vilgalys R."/>
            <person name="Henrissat B."/>
            <person name="Grigoriev I.V."/>
            <person name="Hibbett D."/>
            <person name="Nagy L.G."/>
            <person name="Martin F.M."/>
        </authorList>
    </citation>
    <scope>NUCLEOTIDE SEQUENCE</scope>
    <source>
        <strain evidence="2">UH-Tt-Lm1</strain>
    </source>
</reference>
<name>A0A9P6HL34_9AGAM</name>
<evidence type="ECO:0000313" key="3">
    <source>
        <dbReference type="Proteomes" id="UP000736335"/>
    </source>
</evidence>
<reference evidence="2" key="1">
    <citation type="journal article" date="2020" name="Nat. Commun.">
        <title>Large-scale genome sequencing of mycorrhizal fungi provides insights into the early evolution of symbiotic traits.</title>
        <authorList>
            <person name="Miyauchi S."/>
            <person name="Kiss E."/>
            <person name="Kuo A."/>
            <person name="Drula E."/>
            <person name="Kohler A."/>
            <person name="Sanchez-Garcia M."/>
            <person name="Morin E."/>
            <person name="Andreopoulos B."/>
            <person name="Barry K.W."/>
            <person name="Bonito G."/>
            <person name="Buee M."/>
            <person name="Carver A."/>
            <person name="Chen C."/>
            <person name="Cichocki N."/>
            <person name="Clum A."/>
            <person name="Culley D."/>
            <person name="Crous P.W."/>
            <person name="Fauchery L."/>
            <person name="Girlanda M."/>
            <person name="Hayes R.D."/>
            <person name="Keri Z."/>
            <person name="LaButti K."/>
            <person name="Lipzen A."/>
            <person name="Lombard V."/>
            <person name="Magnuson J."/>
            <person name="Maillard F."/>
            <person name="Murat C."/>
            <person name="Nolan M."/>
            <person name="Ohm R.A."/>
            <person name="Pangilinan J."/>
            <person name="Pereira M.F."/>
            <person name="Perotto S."/>
            <person name="Peter M."/>
            <person name="Pfister S."/>
            <person name="Riley R."/>
            <person name="Sitrit Y."/>
            <person name="Stielow J.B."/>
            <person name="Szollosi G."/>
            <person name="Zifcakova L."/>
            <person name="Stursova M."/>
            <person name="Spatafora J.W."/>
            <person name="Tedersoo L."/>
            <person name="Vaario L.M."/>
            <person name="Yamada A."/>
            <person name="Yan M."/>
            <person name="Wang P."/>
            <person name="Xu J."/>
            <person name="Bruns T."/>
            <person name="Baldrian P."/>
            <person name="Vilgalys R."/>
            <person name="Dunand C."/>
            <person name="Henrissat B."/>
            <person name="Grigoriev I.V."/>
            <person name="Hibbett D."/>
            <person name="Nagy L.G."/>
            <person name="Martin F.M."/>
        </authorList>
    </citation>
    <scope>NUCLEOTIDE SEQUENCE</scope>
    <source>
        <strain evidence="2">UH-Tt-Lm1</strain>
    </source>
</reference>
<evidence type="ECO:0000256" key="1">
    <source>
        <dbReference type="SAM" id="MobiDB-lite"/>
    </source>
</evidence>
<keyword evidence="3" id="KW-1185">Reference proteome</keyword>
<organism evidence="2 3">
    <name type="scientific">Thelephora terrestris</name>
    <dbReference type="NCBI Taxonomy" id="56493"/>
    <lineage>
        <taxon>Eukaryota</taxon>
        <taxon>Fungi</taxon>
        <taxon>Dikarya</taxon>
        <taxon>Basidiomycota</taxon>
        <taxon>Agaricomycotina</taxon>
        <taxon>Agaricomycetes</taxon>
        <taxon>Thelephorales</taxon>
        <taxon>Thelephoraceae</taxon>
        <taxon>Thelephora</taxon>
    </lineage>
</organism>
<evidence type="ECO:0000313" key="2">
    <source>
        <dbReference type="EMBL" id="KAF9787524.1"/>
    </source>
</evidence>
<sequence>MSIIDYQDIRPRFYLHTFPGLPPPRSLRQHPSHASEGNSVDLSRWNSSGEGQRRYMSADYWETTDPKDVTGPVLELVDPALVKAWSIHNDNRMAIIFDAVNPVRQFQRGVPYNDRAKPENAFAKYDPDPKEDLYVTEDEGDEDLKPYEPIFVLSPQLQVRVEGVGS</sequence>
<dbReference type="AlphaFoldDB" id="A0A9P6HL34"/>
<dbReference type="EMBL" id="WIUZ02000005">
    <property type="protein sequence ID" value="KAF9787524.1"/>
    <property type="molecule type" value="Genomic_DNA"/>
</dbReference>